<reference evidence="2 3" key="2">
    <citation type="submission" date="2018-09" db="EMBL/GenBank/DDBJ databases">
        <title>Genome of Sphaerochaeta halotolerans strain 4-11.</title>
        <authorList>
            <person name="Nazina T.N."/>
            <person name="Sokolova D.S."/>
        </authorList>
    </citation>
    <scope>NUCLEOTIDE SEQUENCE [LARGE SCALE GENOMIC DNA]</scope>
    <source>
        <strain evidence="2 3">4-11</strain>
    </source>
</reference>
<comment type="caution">
    <text evidence="2">The sequence shown here is derived from an EMBL/GenBank/DDBJ whole genome shotgun (WGS) entry which is preliminary data.</text>
</comment>
<dbReference type="SUPFAM" id="SSF51215">
    <property type="entry name" value="Regulatory protein AraC"/>
    <property type="match status" value="1"/>
</dbReference>
<evidence type="ECO:0000313" key="2">
    <source>
        <dbReference type="EMBL" id="RFU94012.1"/>
    </source>
</evidence>
<keyword evidence="1" id="KW-0238">DNA-binding</keyword>
<dbReference type="GO" id="GO:0003677">
    <property type="term" value="F:DNA binding"/>
    <property type="evidence" value="ECO:0007669"/>
    <property type="project" value="UniProtKB-KW"/>
</dbReference>
<accession>A0A372ME26</accession>
<organism evidence="2 3">
    <name type="scientific">Sphaerochaeta halotolerans</name>
    <dbReference type="NCBI Taxonomy" id="2293840"/>
    <lineage>
        <taxon>Bacteria</taxon>
        <taxon>Pseudomonadati</taxon>
        <taxon>Spirochaetota</taxon>
        <taxon>Spirochaetia</taxon>
        <taxon>Spirochaetales</taxon>
        <taxon>Sphaerochaetaceae</taxon>
        <taxon>Sphaerochaeta</taxon>
    </lineage>
</organism>
<evidence type="ECO:0008006" key="4">
    <source>
        <dbReference type="Google" id="ProtNLM"/>
    </source>
</evidence>
<reference evidence="3" key="1">
    <citation type="submission" date="2018-08" db="EMBL/GenBank/DDBJ databases">
        <authorList>
            <person name="Grouzdev D.S."/>
            <person name="Krutkina M.S."/>
        </authorList>
    </citation>
    <scope>NUCLEOTIDE SEQUENCE [LARGE SCALE GENOMIC DNA]</scope>
    <source>
        <strain evidence="3">4-11</strain>
    </source>
</reference>
<dbReference type="InterPro" id="IPR037923">
    <property type="entry name" value="HTH-like"/>
</dbReference>
<gene>
    <name evidence="2" type="ORF">DYP60_12130</name>
</gene>
<sequence length="212" mass="25213">MKYEVPEILFDPALVITVNRVDDPVFYVFDYQKRRLNMEFQHFHTYWEAYILLDDFAGHVIEGEYFSLQRGDIVLLKPLLLHKSTYEEHAKPKARLVIGFRIEEQPQGFERQIQRLLSLFDQPIPIFRFDGMVKEEIHRLLNRIYQLGTDHPVNAELMIHQSFLELLWILYTQRKHNQYVKQENTNTVSEKIVTAQVSQADFSPEKPGRMSC</sequence>
<dbReference type="RefSeq" id="WP_117331277.1">
    <property type="nucleotide sequence ID" value="NZ_QUWK01000014.1"/>
</dbReference>
<name>A0A372ME26_9SPIR</name>
<dbReference type="EMBL" id="QUWK01000014">
    <property type="protein sequence ID" value="RFU94012.1"/>
    <property type="molecule type" value="Genomic_DNA"/>
</dbReference>
<keyword evidence="3" id="KW-1185">Reference proteome</keyword>
<evidence type="ECO:0000313" key="3">
    <source>
        <dbReference type="Proteomes" id="UP000264002"/>
    </source>
</evidence>
<dbReference type="AlphaFoldDB" id="A0A372ME26"/>
<protein>
    <recommendedName>
        <fullName evidence="4">AraC-type arabinose-binding/dimerisation domain-containing protein</fullName>
    </recommendedName>
</protein>
<dbReference type="Proteomes" id="UP000264002">
    <property type="component" value="Unassembled WGS sequence"/>
</dbReference>
<proteinExistence type="predicted"/>
<evidence type="ECO:0000256" key="1">
    <source>
        <dbReference type="ARBA" id="ARBA00023125"/>
    </source>
</evidence>